<proteinExistence type="inferred from homology"/>
<accession>A0A240ULI6</accession>
<dbReference type="SUPFAM" id="SSF53271">
    <property type="entry name" value="PRTase-like"/>
    <property type="match status" value="1"/>
</dbReference>
<comment type="similarity">
    <text evidence="1">Belongs to the ComF/GntX family.</text>
</comment>
<dbReference type="PANTHER" id="PTHR47505:SF1">
    <property type="entry name" value="DNA UTILIZATION PROTEIN YHGH"/>
    <property type="match status" value="1"/>
</dbReference>
<keyword evidence="3" id="KW-1185">Reference proteome</keyword>
<dbReference type="InterPro" id="IPR000836">
    <property type="entry name" value="PRTase_dom"/>
</dbReference>
<dbReference type="EMBL" id="CP021358">
    <property type="protein sequence ID" value="ART61880.1"/>
    <property type="molecule type" value="Genomic_DNA"/>
</dbReference>
<dbReference type="InterPro" id="IPR029057">
    <property type="entry name" value="PRTase-like"/>
</dbReference>
<evidence type="ECO:0000256" key="1">
    <source>
        <dbReference type="ARBA" id="ARBA00008007"/>
    </source>
</evidence>
<evidence type="ECO:0000313" key="3">
    <source>
        <dbReference type="Proteomes" id="UP000194457"/>
    </source>
</evidence>
<dbReference type="KEGG" id="kma:B9H00_01375"/>
<sequence length="235" mass="26412">MTWLDRVLVWAMPGYCSFCLAGAGDSPWCEQCLVGLPWHVSGCPVCSEPRPASVPSHVICGHCLKRRPDFDQSWVPFLYEDEIAQLIQRFKFNADRRAGQILLQLMVHAFDVQHGPEHVQAIVTADLHLSRARERGFDQTRWLGQRLAHALDLPLYRATRRRQTPTQRGLSRSARQRNVRHVYHVTSALPPCVLLLDDVMTTGATLDALSRACREKGAEHVTACAMARTPAGRAI</sequence>
<protein>
    <submittedName>
        <fullName evidence="2">Uncharacterized protein</fullName>
    </submittedName>
</protein>
<dbReference type="Proteomes" id="UP000194457">
    <property type="component" value="Chromosome"/>
</dbReference>
<dbReference type="PANTHER" id="PTHR47505">
    <property type="entry name" value="DNA UTILIZATION PROTEIN YHGH"/>
    <property type="match status" value="1"/>
</dbReference>
<name>A0A240ULI6_9GAMM</name>
<dbReference type="CDD" id="cd06223">
    <property type="entry name" value="PRTases_typeI"/>
    <property type="match status" value="1"/>
</dbReference>
<reference evidence="2 3" key="1">
    <citation type="submission" date="2017-05" db="EMBL/GenBank/DDBJ databases">
        <authorList>
            <person name="Song R."/>
            <person name="Chenine A.L."/>
            <person name="Ruprecht R.M."/>
        </authorList>
    </citation>
    <scope>NUCLEOTIDE SEQUENCE [LARGE SCALE GENOMIC DNA]</scope>
    <source>
        <strain evidence="2">SW32</strain>
    </source>
</reference>
<dbReference type="Gene3D" id="3.40.50.2020">
    <property type="match status" value="1"/>
</dbReference>
<organism evidence="2 3">
    <name type="scientific">Kushneria marisflavi</name>
    <dbReference type="NCBI Taxonomy" id="157779"/>
    <lineage>
        <taxon>Bacteria</taxon>
        <taxon>Pseudomonadati</taxon>
        <taxon>Pseudomonadota</taxon>
        <taxon>Gammaproteobacteria</taxon>
        <taxon>Oceanospirillales</taxon>
        <taxon>Halomonadaceae</taxon>
        <taxon>Kushneria</taxon>
    </lineage>
</organism>
<gene>
    <name evidence="2" type="ORF">B9H00_01375</name>
</gene>
<dbReference type="AlphaFoldDB" id="A0A240ULI6"/>
<dbReference type="InterPro" id="IPR051910">
    <property type="entry name" value="ComF/GntX_DNA_util-trans"/>
</dbReference>
<evidence type="ECO:0000313" key="2">
    <source>
        <dbReference type="EMBL" id="ART61880.1"/>
    </source>
</evidence>